<accession>A0A2A4J2S2</accession>
<dbReference type="EMBL" id="NWSH01003437">
    <property type="protein sequence ID" value="PCG66301.1"/>
    <property type="molecule type" value="Genomic_DNA"/>
</dbReference>
<dbReference type="EMBL" id="NWSH01003437">
    <property type="protein sequence ID" value="PCG66300.1"/>
    <property type="molecule type" value="Genomic_DNA"/>
</dbReference>
<proteinExistence type="predicted"/>
<gene>
    <name evidence="1" type="ORF">B5V51_7858</name>
    <name evidence="2" type="ORF">B5V51_7859</name>
</gene>
<name>A0A2A4J2S2_HELVI</name>
<protein>
    <submittedName>
        <fullName evidence="2">Uncharacterized protein</fullName>
    </submittedName>
</protein>
<reference evidence="2" key="1">
    <citation type="submission" date="2017-09" db="EMBL/GenBank/DDBJ databases">
        <title>Contemporary evolution of a Lepidopteran species, Heliothis virescens, in response to modern agricultural practices.</title>
        <authorList>
            <person name="Fritz M.L."/>
            <person name="Deyonke A.M."/>
            <person name="Papanicolaou A."/>
            <person name="Micinski S."/>
            <person name="Westbrook J."/>
            <person name="Gould F."/>
        </authorList>
    </citation>
    <scope>NUCLEOTIDE SEQUENCE [LARGE SCALE GENOMIC DNA]</scope>
    <source>
        <strain evidence="2">HvINT-</strain>
        <tissue evidence="2">Whole body</tissue>
    </source>
</reference>
<comment type="caution">
    <text evidence="2">The sequence shown here is derived from an EMBL/GenBank/DDBJ whole genome shotgun (WGS) entry which is preliminary data.</text>
</comment>
<evidence type="ECO:0000313" key="2">
    <source>
        <dbReference type="EMBL" id="PCG66301.1"/>
    </source>
</evidence>
<organism evidence="2">
    <name type="scientific">Heliothis virescens</name>
    <name type="common">Tobacco budworm moth</name>
    <dbReference type="NCBI Taxonomy" id="7102"/>
    <lineage>
        <taxon>Eukaryota</taxon>
        <taxon>Metazoa</taxon>
        <taxon>Ecdysozoa</taxon>
        <taxon>Arthropoda</taxon>
        <taxon>Hexapoda</taxon>
        <taxon>Insecta</taxon>
        <taxon>Pterygota</taxon>
        <taxon>Neoptera</taxon>
        <taxon>Endopterygota</taxon>
        <taxon>Lepidoptera</taxon>
        <taxon>Glossata</taxon>
        <taxon>Ditrysia</taxon>
        <taxon>Noctuoidea</taxon>
        <taxon>Noctuidae</taxon>
        <taxon>Heliothinae</taxon>
        <taxon>Heliothis</taxon>
    </lineage>
</organism>
<dbReference type="AlphaFoldDB" id="A0A2A4J2S2"/>
<evidence type="ECO:0000313" key="1">
    <source>
        <dbReference type="EMBL" id="PCG66300.1"/>
    </source>
</evidence>
<sequence length="76" mass="8805">MARKEALTTINRRLDDLYKCLEISAASPRVSVENFYLNHRNLDNKGGNGEKPSRIKILTISSDYHYFFSIQHNVFS</sequence>